<dbReference type="Pfam" id="PF01774">
    <property type="entry name" value="UreD"/>
    <property type="match status" value="1"/>
</dbReference>
<protein>
    <recommendedName>
        <fullName evidence="3">Urease accessory protein UreD</fullName>
    </recommendedName>
</protein>
<keyword evidence="5" id="KW-1185">Reference proteome</keyword>
<evidence type="ECO:0000256" key="1">
    <source>
        <dbReference type="ARBA" id="ARBA00007177"/>
    </source>
</evidence>
<comment type="function">
    <text evidence="3">Required for maturation of urease via the functional incorporation of the urease nickel metallocenter.</text>
</comment>
<comment type="subcellular location">
    <subcellularLocation>
        <location evidence="3">Cytoplasm</location>
    </subcellularLocation>
</comment>
<gene>
    <name evidence="3" type="primary">ureD</name>
    <name evidence="4" type="ORF">HJ526_00295</name>
</gene>
<name>A0ABX2P8Q2_9RHOB</name>
<comment type="subunit">
    <text evidence="3">UreD, UreF and UreG form a complex that acts as a GTP-hydrolysis-dependent molecular chaperone, activating the urease apoprotein by helping to assemble the nickel containing metallocenter of UreC. The UreE protein probably delivers the nickel.</text>
</comment>
<dbReference type="EMBL" id="JABCJD010000001">
    <property type="protein sequence ID" value="NVO25843.1"/>
    <property type="molecule type" value="Genomic_DNA"/>
</dbReference>
<comment type="caution">
    <text evidence="4">The sequence shown here is derived from an EMBL/GenBank/DDBJ whole genome shotgun (WGS) entry which is preliminary data.</text>
</comment>
<evidence type="ECO:0000256" key="2">
    <source>
        <dbReference type="ARBA" id="ARBA00023186"/>
    </source>
</evidence>
<dbReference type="Proteomes" id="UP000523601">
    <property type="component" value="Unassembled WGS sequence"/>
</dbReference>
<keyword evidence="2 3" id="KW-0143">Chaperone</keyword>
<organism evidence="4 5">
    <name type="scientific">Donghicola mangrovi</name>
    <dbReference type="NCBI Taxonomy" id="2729614"/>
    <lineage>
        <taxon>Bacteria</taxon>
        <taxon>Pseudomonadati</taxon>
        <taxon>Pseudomonadota</taxon>
        <taxon>Alphaproteobacteria</taxon>
        <taxon>Rhodobacterales</taxon>
        <taxon>Roseobacteraceae</taxon>
        <taxon>Donghicola</taxon>
    </lineage>
</organism>
<dbReference type="HAMAP" id="MF_01384">
    <property type="entry name" value="UreD"/>
    <property type="match status" value="1"/>
</dbReference>
<evidence type="ECO:0000313" key="4">
    <source>
        <dbReference type="EMBL" id="NVO25843.1"/>
    </source>
</evidence>
<dbReference type="InterPro" id="IPR002669">
    <property type="entry name" value="UreD"/>
</dbReference>
<reference evidence="4 5" key="1">
    <citation type="submission" date="2020-04" db="EMBL/GenBank/DDBJ databases">
        <title>Donghicola sp., a member of the Rhodobacteraceae family isolated from mangrove forest in Thailand.</title>
        <authorList>
            <person name="Charoenyingcharoen P."/>
            <person name="Yukphan P."/>
        </authorList>
    </citation>
    <scope>NUCLEOTIDE SEQUENCE [LARGE SCALE GENOMIC DNA]</scope>
    <source>
        <strain evidence="4 5">C2-DW-16</strain>
    </source>
</reference>
<evidence type="ECO:0000256" key="3">
    <source>
        <dbReference type="HAMAP-Rule" id="MF_01384"/>
    </source>
</evidence>
<proteinExistence type="inferred from homology"/>
<accession>A0ABX2P8Q2</accession>
<dbReference type="PANTHER" id="PTHR33643:SF1">
    <property type="entry name" value="UREASE ACCESSORY PROTEIN D"/>
    <property type="match status" value="1"/>
</dbReference>
<comment type="similarity">
    <text evidence="1 3">Belongs to the UreD family.</text>
</comment>
<dbReference type="PANTHER" id="PTHR33643">
    <property type="entry name" value="UREASE ACCESSORY PROTEIN D"/>
    <property type="match status" value="1"/>
</dbReference>
<evidence type="ECO:0000313" key="5">
    <source>
        <dbReference type="Proteomes" id="UP000523601"/>
    </source>
</evidence>
<keyword evidence="3" id="KW-0963">Cytoplasm</keyword>
<sequence>MTCLDHISTKQPRSHGTLLITSKTLGDGRCGLGVLRQQGSAKFLSVSRRDAVEGVVINTSGGITGGDTLRIEGQAGEGAVLRLTTQAAERIYSSNDQSSGTVSTHLTAAPNARLDWLPQETILFDNAYLRRSLEASITGTSRFLMVEPVIFGRLAMGETVRQGQLSDRITIRRDGRILFRDATMLRGDISAQLDRPGVGNRARAMAFVLYASPDAEAYLDRIRTLLPPTAGASLVTTGALVMRFLAPDGFGLRQALLPVLDLLTGNDLPRSWRL</sequence>
<keyword evidence="3" id="KW-0996">Nickel insertion</keyword>